<keyword evidence="3" id="KW-0731">Sigma factor</keyword>
<dbReference type="CDD" id="cd06171">
    <property type="entry name" value="Sigma70_r4"/>
    <property type="match status" value="1"/>
</dbReference>
<gene>
    <name evidence="7" type="ORF">DPPLL_05640</name>
</gene>
<keyword evidence="8" id="KW-1185">Reference proteome</keyword>
<dbReference type="InterPro" id="IPR039425">
    <property type="entry name" value="RNA_pol_sigma-70-like"/>
</dbReference>
<dbReference type="RefSeq" id="WP_284153293.1">
    <property type="nucleotide sequence ID" value="NZ_AP025516.1"/>
</dbReference>
<dbReference type="SUPFAM" id="SSF88659">
    <property type="entry name" value="Sigma3 and sigma4 domains of RNA polymerase sigma factors"/>
    <property type="match status" value="1"/>
</dbReference>
<proteinExistence type="inferred from homology"/>
<dbReference type="Proteomes" id="UP000830055">
    <property type="component" value="Chromosome"/>
</dbReference>
<dbReference type="PANTHER" id="PTHR43133">
    <property type="entry name" value="RNA POLYMERASE ECF-TYPE SIGMA FACTO"/>
    <property type="match status" value="1"/>
</dbReference>
<feature type="domain" description="RNA polymerase sigma-70 region 2" evidence="5">
    <location>
        <begin position="23"/>
        <end position="89"/>
    </location>
</feature>
<evidence type="ECO:0000256" key="4">
    <source>
        <dbReference type="ARBA" id="ARBA00023163"/>
    </source>
</evidence>
<keyword evidence="4" id="KW-0804">Transcription</keyword>
<dbReference type="InterPro" id="IPR013324">
    <property type="entry name" value="RNA_pol_sigma_r3/r4-like"/>
</dbReference>
<name>A0ABM7W5K2_9BACT</name>
<dbReference type="PANTHER" id="PTHR43133:SF51">
    <property type="entry name" value="RNA POLYMERASE SIGMA FACTOR"/>
    <property type="match status" value="1"/>
</dbReference>
<dbReference type="InterPro" id="IPR014284">
    <property type="entry name" value="RNA_pol_sigma-70_dom"/>
</dbReference>
<evidence type="ECO:0000259" key="5">
    <source>
        <dbReference type="Pfam" id="PF04542"/>
    </source>
</evidence>
<reference evidence="7 8" key="1">
    <citation type="submission" date="2022-01" db="EMBL/GenBank/DDBJ databases">
        <title>Desulfofustis limnae sp. nov., a novel mesophilic sulfate-reducing bacterium isolated from marsh soil.</title>
        <authorList>
            <person name="Watanabe M."/>
            <person name="Takahashi A."/>
            <person name="Kojima H."/>
            <person name="Fukui M."/>
        </authorList>
    </citation>
    <scope>NUCLEOTIDE SEQUENCE [LARGE SCALE GENOMIC DNA]</scope>
    <source>
        <strain evidence="7 8">PPLL</strain>
    </source>
</reference>
<dbReference type="NCBIfam" id="TIGR02937">
    <property type="entry name" value="sigma70-ECF"/>
    <property type="match status" value="1"/>
</dbReference>
<evidence type="ECO:0000313" key="7">
    <source>
        <dbReference type="EMBL" id="BDD86199.1"/>
    </source>
</evidence>
<evidence type="ECO:0000259" key="6">
    <source>
        <dbReference type="Pfam" id="PF08281"/>
    </source>
</evidence>
<evidence type="ECO:0000256" key="3">
    <source>
        <dbReference type="ARBA" id="ARBA00023082"/>
    </source>
</evidence>
<dbReference type="InterPro" id="IPR013249">
    <property type="entry name" value="RNA_pol_sigma70_r4_t2"/>
</dbReference>
<dbReference type="Pfam" id="PF08281">
    <property type="entry name" value="Sigma70_r4_2"/>
    <property type="match status" value="1"/>
</dbReference>
<comment type="similarity">
    <text evidence="1">Belongs to the sigma-70 factor family. ECF subfamily.</text>
</comment>
<dbReference type="Gene3D" id="1.10.1740.10">
    <property type="match status" value="1"/>
</dbReference>
<feature type="domain" description="RNA polymerase sigma factor 70 region 4 type 2" evidence="6">
    <location>
        <begin position="122"/>
        <end position="172"/>
    </location>
</feature>
<organism evidence="7 8">
    <name type="scientific">Desulfofustis limnaeus</name>
    <dbReference type="NCBI Taxonomy" id="2740163"/>
    <lineage>
        <taxon>Bacteria</taxon>
        <taxon>Pseudomonadati</taxon>
        <taxon>Thermodesulfobacteriota</taxon>
        <taxon>Desulfobulbia</taxon>
        <taxon>Desulfobulbales</taxon>
        <taxon>Desulfocapsaceae</taxon>
        <taxon>Desulfofustis</taxon>
    </lineage>
</organism>
<evidence type="ECO:0000256" key="2">
    <source>
        <dbReference type="ARBA" id="ARBA00023015"/>
    </source>
</evidence>
<dbReference type="EMBL" id="AP025516">
    <property type="protein sequence ID" value="BDD86199.1"/>
    <property type="molecule type" value="Genomic_DNA"/>
</dbReference>
<dbReference type="InterPro" id="IPR007627">
    <property type="entry name" value="RNA_pol_sigma70_r2"/>
</dbReference>
<dbReference type="InterPro" id="IPR013325">
    <property type="entry name" value="RNA_pol_sigma_r2"/>
</dbReference>
<protein>
    <submittedName>
        <fullName evidence="7">Sigma-24</fullName>
    </submittedName>
</protein>
<sequence>MEPSDKQLISDIRAGRNRSFAVLVERYQTPIYNLMYRFSGSSDEAADMTQELFIRAYENLDRYQEKGGFFPWLYTMALNHGRDWQRKRRNGRRFFGILTSDELQAPSTPDHECEMRERIDGLQQALNRLPEDRRELLILRYRHDCSISELAGIFNTSESAIKMRLQRSLEALGRSMERHGHDS</sequence>
<evidence type="ECO:0000313" key="8">
    <source>
        <dbReference type="Proteomes" id="UP000830055"/>
    </source>
</evidence>
<dbReference type="Gene3D" id="1.10.10.10">
    <property type="entry name" value="Winged helix-like DNA-binding domain superfamily/Winged helix DNA-binding domain"/>
    <property type="match status" value="1"/>
</dbReference>
<dbReference type="InterPro" id="IPR036388">
    <property type="entry name" value="WH-like_DNA-bd_sf"/>
</dbReference>
<dbReference type="SUPFAM" id="SSF88946">
    <property type="entry name" value="Sigma2 domain of RNA polymerase sigma factors"/>
    <property type="match status" value="1"/>
</dbReference>
<dbReference type="Pfam" id="PF04542">
    <property type="entry name" value="Sigma70_r2"/>
    <property type="match status" value="1"/>
</dbReference>
<accession>A0ABM7W5K2</accession>
<evidence type="ECO:0000256" key="1">
    <source>
        <dbReference type="ARBA" id="ARBA00010641"/>
    </source>
</evidence>
<keyword evidence="2" id="KW-0805">Transcription regulation</keyword>